<keyword evidence="5" id="KW-0547">Nucleotide-binding</keyword>
<evidence type="ECO:0000256" key="5">
    <source>
        <dbReference type="ARBA" id="ARBA00022741"/>
    </source>
</evidence>
<keyword evidence="12" id="KW-1185">Reference proteome</keyword>
<dbReference type="Gene3D" id="3.30.565.10">
    <property type="entry name" value="Histidine kinase-like ATPase, C-terminal domain"/>
    <property type="match status" value="1"/>
</dbReference>
<keyword evidence="9" id="KW-0472">Membrane</keyword>
<dbReference type="PANTHER" id="PTHR24421:SF10">
    <property type="entry name" value="NITRATE_NITRITE SENSOR PROTEIN NARQ"/>
    <property type="match status" value="1"/>
</dbReference>
<evidence type="ECO:0000256" key="8">
    <source>
        <dbReference type="ARBA" id="ARBA00023012"/>
    </source>
</evidence>
<dbReference type="Pfam" id="PF07730">
    <property type="entry name" value="HisKA_3"/>
    <property type="match status" value="1"/>
</dbReference>
<evidence type="ECO:0000259" key="10">
    <source>
        <dbReference type="SMART" id="SM00387"/>
    </source>
</evidence>
<evidence type="ECO:0000256" key="9">
    <source>
        <dbReference type="SAM" id="Phobius"/>
    </source>
</evidence>
<dbReference type="EC" id="2.7.13.3" evidence="2"/>
<dbReference type="PANTHER" id="PTHR24421">
    <property type="entry name" value="NITRATE/NITRITE SENSOR PROTEIN NARX-RELATED"/>
    <property type="match status" value="1"/>
</dbReference>
<dbReference type="RefSeq" id="WP_197991323.1">
    <property type="nucleotide sequence ID" value="NZ_JACYXC010000001.1"/>
</dbReference>
<dbReference type="SMART" id="SM00387">
    <property type="entry name" value="HATPase_c"/>
    <property type="match status" value="1"/>
</dbReference>
<evidence type="ECO:0000256" key="2">
    <source>
        <dbReference type="ARBA" id="ARBA00012438"/>
    </source>
</evidence>
<protein>
    <recommendedName>
        <fullName evidence="2">histidine kinase</fullName>
        <ecNumber evidence="2">2.7.13.3</ecNumber>
    </recommendedName>
</protein>
<dbReference type="Pfam" id="PF02518">
    <property type="entry name" value="HATPase_c"/>
    <property type="match status" value="1"/>
</dbReference>
<keyword evidence="7" id="KW-0067">ATP-binding</keyword>
<keyword evidence="8" id="KW-0902">Two-component regulatory system</keyword>
<evidence type="ECO:0000256" key="3">
    <source>
        <dbReference type="ARBA" id="ARBA00022553"/>
    </source>
</evidence>
<evidence type="ECO:0000313" key="12">
    <source>
        <dbReference type="Proteomes" id="UP000807371"/>
    </source>
</evidence>
<keyword evidence="4" id="KW-0808">Transferase</keyword>
<dbReference type="Proteomes" id="UP000807371">
    <property type="component" value="Unassembled WGS sequence"/>
</dbReference>
<evidence type="ECO:0000256" key="6">
    <source>
        <dbReference type="ARBA" id="ARBA00022777"/>
    </source>
</evidence>
<evidence type="ECO:0000256" key="7">
    <source>
        <dbReference type="ARBA" id="ARBA00022840"/>
    </source>
</evidence>
<dbReference type="Gene3D" id="1.20.5.1930">
    <property type="match status" value="1"/>
</dbReference>
<evidence type="ECO:0000256" key="1">
    <source>
        <dbReference type="ARBA" id="ARBA00000085"/>
    </source>
</evidence>
<feature type="transmembrane region" description="Helical" evidence="9">
    <location>
        <begin position="6"/>
        <end position="27"/>
    </location>
</feature>
<evidence type="ECO:0000256" key="4">
    <source>
        <dbReference type="ARBA" id="ARBA00022679"/>
    </source>
</evidence>
<dbReference type="InterPro" id="IPR003594">
    <property type="entry name" value="HATPase_dom"/>
</dbReference>
<feature type="transmembrane region" description="Helical" evidence="9">
    <location>
        <begin position="63"/>
        <end position="96"/>
    </location>
</feature>
<accession>A0ABS0NSF0</accession>
<dbReference type="CDD" id="cd16917">
    <property type="entry name" value="HATPase_UhpB-NarQ-NarX-like"/>
    <property type="match status" value="1"/>
</dbReference>
<feature type="transmembrane region" description="Helical" evidence="9">
    <location>
        <begin position="116"/>
        <end position="135"/>
    </location>
</feature>
<keyword evidence="3" id="KW-0597">Phosphoprotein</keyword>
<gene>
    <name evidence="11" type="ORF">IHE55_26410</name>
</gene>
<comment type="catalytic activity">
    <reaction evidence="1">
        <text>ATP + protein L-histidine = ADP + protein N-phospho-L-histidine.</text>
        <dbReference type="EC" id="2.7.13.3"/>
    </reaction>
</comment>
<keyword evidence="6 11" id="KW-0418">Kinase</keyword>
<evidence type="ECO:0000313" key="11">
    <source>
        <dbReference type="EMBL" id="MBH5338121.1"/>
    </source>
</evidence>
<keyword evidence="9" id="KW-0812">Transmembrane</keyword>
<organism evidence="11 12">
    <name type="scientific">Streptomyces pactum</name>
    <dbReference type="NCBI Taxonomy" id="68249"/>
    <lineage>
        <taxon>Bacteria</taxon>
        <taxon>Bacillati</taxon>
        <taxon>Actinomycetota</taxon>
        <taxon>Actinomycetes</taxon>
        <taxon>Kitasatosporales</taxon>
        <taxon>Streptomycetaceae</taxon>
        <taxon>Streptomyces</taxon>
    </lineage>
</organism>
<sequence length="365" mass="38248">MYGTNALRAGGFLVGNLFAALGGVFLLPRPAMAPGWADRRRARARRWLGTPAESSPTTRRWLLVNAVTGAPAGLLALLVLANIIVGVIGMTAWWALPAANRPRLWVDLRIDGWGDALGLGIPQVLVLGAVAQYVLPVLARAQARLLAPSGRERMAARMATLTKTRADVLDAHGAELRRIERDLHDGAQGRLVAMTMELALARQAVRDEPDAAEALIERAHASAEAALSELRDVVRTIYPPILADRGLPGALSAVVARSGVPARLDVGELGDVPAAVETVAYFTVVETLTNATKHSGATAATVVLERAGGGLRVRVTDDGVGGADESRGTGLAGVRRRVLALDGEVTVDSPAGGPTVVTVELPCGW</sequence>
<dbReference type="InterPro" id="IPR050482">
    <property type="entry name" value="Sensor_HK_TwoCompSys"/>
</dbReference>
<feature type="domain" description="Histidine kinase/HSP90-like ATPase" evidence="10">
    <location>
        <begin position="275"/>
        <end position="365"/>
    </location>
</feature>
<proteinExistence type="predicted"/>
<keyword evidence="9" id="KW-1133">Transmembrane helix</keyword>
<dbReference type="InterPro" id="IPR011712">
    <property type="entry name" value="Sig_transdc_His_kin_sub3_dim/P"/>
</dbReference>
<reference evidence="11 12" key="1">
    <citation type="submission" date="2020-09" db="EMBL/GenBank/DDBJ databases">
        <title>Biosynthesis of the nuclear factor of activated T cells inhibitor NFAT-133 and its congeners in Streptomyces pactum.</title>
        <authorList>
            <person name="Zhou W."/>
            <person name="Posri P."/>
            <person name="Abugrain M.E."/>
            <person name="Weisberg A.J."/>
            <person name="Chang J.H."/>
            <person name="Mahmud T."/>
        </authorList>
    </citation>
    <scope>NUCLEOTIDE SEQUENCE [LARGE SCALE GENOMIC DNA]</scope>
    <source>
        <strain evidence="11 12">ATCC 27456</strain>
    </source>
</reference>
<dbReference type="EMBL" id="JACYXC010000001">
    <property type="protein sequence ID" value="MBH5338121.1"/>
    <property type="molecule type" value="Genomic_DNA"/>
</dbReference>
<comment type="caution">
    <text evidence="11">The sequence shown here is derived from an EMBL/GenBank/DDBJ whole genome shotgun (WGS) entry which is preliminary data.</text>
</comment>
<name>A0ABS0NSF0_9ACTN</name>
<dbReference type="GO" id="GO:0016301">
    <property type="term" value="F:kinase activity"/>
    <property type="evidence" value="ECO:0007669"/>
    <property type="project" value="UniProtKB-KW"/>
</dbReference>
<dbReference type="SUPFAM" id="SSF55874">
    <property type="entry name" value="ATPase domain of HSP90 chaperone/DNA topoisomerase II/histidine kinase"/>
    <property type="match status" value="1"/>
</dbReference>
<dbReference type="InterPro" id="IPR036890">
    <property type="entry name" value="HATPase_C_sf"/>
</dbReference>